<dbReference type="Gene3D" id="3.10.100.10">
    <property type="entry name" value="Mannose-Binding Protein A, subunit A"/>
    <property type="match status" value="1"/>
</dbReference>
<dbReference type="PANTHER" id="PTHR22802">
    <property type="entry name" value="C-TYPE LECTIN SUPERFAMILY MEMBER"/>
    <property type="match status" value="1"/>
</dbReference>
<feature type="region of interest" description="Disordered" evidence="1">
    <location>
        <begin position="478"/>
        <end position="497"/>
    </location>
</feature>
<dbReference type="InterPro" id="IPR051004">
    <property type="entry name" value="DC-SIGN_domain-containing"/>
</dbReference>
<dbReference type="Pfam" id="PF00059">
    <property type="entry name" value="Lectin_C"/>
    <property type="match status" value="1"/>
</dbReference>
<dbReference type="SUPFAM" id="SSF56436">
    <property type="entry name" value="C-type lectin-like"/>
    <property type="match status" value="2"/>
</dbReference>
<evidence type="ECO:0008006" key="6">
    <source>
        <dbReference type="Google" id="ProtNLM"/>
    </source>
</evidence>
<gene>
    <name evidence="4" type="ORF">PR048_028550</name>
</gene>
<feature type="domain" description="C-type lectin" evidence="2">
    <location>
        <begin position="782"/>
        <end position="815"/>
    </location>
</feature>
<organism evidence="4 5">
    <name type="scientific">Dryococelus australis</name>
    <dbReference type="NCBI Taxonomy" id="614101"/>
    <lineage>
        <taxon>Eukaryota</taxon>
        <taxon>Metazoa</taxon>
        <taxon>Ecdysozoa</taxon>
        <taxon>Arthropoda</taxon>
        <taxon>Hexapoda</taxon>
        <taxon>Insecta</taxon>
        <taxon>Pterygota</taxon>
        <taxon>Neoptera</taxon>
        <taxon>Polyneoptera</taxon>
        <taxon>Phasmatodea</taxon>
        <taxon>Verophasmatodea</taxon>
        <taxon>Anareolatae</taxon>
        <taxon>Phasmatidae</taxon>
        <taxon>Eurycanthinae</taxon>
        <taxon>Dryococelus</taxon>
    </lineage>
</organism>
<evidence type="ECO:0000259" key="2">
    <source>
        <dbReference type="Pfam" id="PF00059"/>
    </source>
</evidence>
<reference evidence="4 5" key="1">
    <citation type="submission" date="2023-02" db="EMBL/GenBank/DDBJ databases">
        <title>LHISI_Scaffold_Assembly.</title>
        <authorList>
            <person name="Stuart O.P."/>
            <person name="Cleave R."/>
            <person name="Magrath M.J.L."/>
            <person name="Mikheyev A.S."/>
        </authorList>
    </citation>
    <scope>NUCLEOTIDE SEQUENCE [LARGE SCALE GENOMIC DNA]</scope>
    <source>
        <strain evidence="4">Daus_M_001</strain>
        <tissue evidence="4">Leg muscle</tissue>
    </source>
</reference>
<dbReference type="Proteomes" id="UP001159363">
    <property type="component" value="Chromosome 12"/>
</dbReference>
<dbReference type="InterPro" id="IPR016187">
    <property type="entry name" value="CTDL_fold"/>
</dbReference>
<proteinExistence type="predicted"/>
<accession>A0ABQ9GAW7</accession>
<evidence type="ECO:0000256" key="1">
    <source>
        <dbReference type="SAM" id="MobiDB-lite"/>
    </source>
</evidence>
<protein>
    <recommendedName>
        <fullName evidence="6">C-type lectin domain-containing protein</fullName>
    </recommendedName>
</protein>
<evidence type="ECO:0000313" key="5">
    <source>
        <dbReference type="Proteomes" id="UP001159363"/>
    </source>
</evidence>
<sequence length="1101" mass="123479">MHRARVLSASKGVIPHQNSDSRHAGCFLQVVTVKWSCISEAWSAVREGSVETVEMSGRQYTFYATRADHKKARAICKSNGTYLAVVDSQEEALQIARVGRSTPGVEPTTFTFEINHFVTEPLWQYGRGNDYKASCGELFIYRELHHQQFTTSQLDNSTVAINFFLWWQQCTAVPLQEEAIQRYGKEKEAGRLPRQPQGRAAEHSKSMMFGVHSPGNLAILRKDILPALMWKIDIIEQAHPGANGLTHVVTIHTTQGTIKRSITKIVHPLRIVSSKLYTSSGHWRVGGHANKGRYQIFLNTRIPCYLDSAMQDVTMCRMREEELSTFRRLSKQMYGYSRYLGQLIIRRKYSNDLSPVPTSQTAAEADVSHPSVACQMGRNSYAPLSPSVHLHTYKEYMPLWVGGRNIGNTPVWEHIRQSIPITSSVRWTSRPGYPWNCVLINVVNREPVFAEESCAKTLGFVCEEGGVNNLDEGRLELTGASHPTRGRSSGRIKTRGGGREYVEKKLTPRQCPPNCPHDNPIQKYSRTLGSPLPHTSGTLTPIGTIGTRVSAVALPNIYCVSYRSCVVTHFDGHFLGRVPSRPTAACEISTTTTTNPAAMEATLGAICQSIHQAGYPIPCMLGTDGNGMSTGASKLLKFRGAECQSTTLGLIVKVPTKKRARDPGAYTYLSNLAWSSHEVASFVGICRCIPWCCESPDCEMCLQRKILSVLWDVLPEGDLRELRTPLLVVLVESFGAITAICSCSAVIVSVLWDVLPEGDRGQTHVQRYQFAGQEYTASSYRVTWDEAQELCQANGTNLATIHSAEEAAFLNTLHPSESHTLLFRIALVSFLGQSKFPYRSIQAVFLLIGTNKIYRKTVVEVHYHYEASVPHHKQELELPKKCKWMTVKIAVQNPDNGRICFKWGIVGPVEQPDFCRLGNYRQFRNFSVYQSHVLRREHTHGDATGWKGINLLVKRQTSIPQCRAIEEYHHPDSFEQGHGRSSVRRHSVPHKDIALIRQHHISQIPGVMVWDVIRFHDLWLGARKVLGEWSWQPTGNPFLHYTPSFVRGLASSRGDACLNLYRQTPDTSLVTERECNRTFGFLCEGNDLHLNLISGALNPYP</sequence>
<dbReference type="Pfam" id="PF18701">
    <property type="entry name" value="DUF5641"/>
    <property type="match status" value="1"/>
</dbReference>
<feature type="domain" description="DUF5641" evidence="3">
    <location>
        <begin position="214"/>
        <end position="266"/>
    </location>
</feature>
<dbReference type="EMBL" id="JARBHB010000013">
    <property type="protein sequence ID" value="KAJ8869559.1"/>
    <property type="molecule type" value="Genomic_DNA"/>
</dbReference>
<keyword evidence="5" id="KW-1185">Reference proteome</keyword>
<feature type="compositionally biased region" description="Basic residues" evidence="1">
    <location>
        <begin position="484"/>
        <end position="496"/>
    </location>
</feature>
<dbReference type="CDD" id="cd00037">
    <property type="entry name" value="CLECT"/>
    <property type="match status" value="2"/>
</dbReference>
<name>A0ABQ9GAW7_9NEOP</name>
<evidence type="ECO:0000313" key="4">
    <source>
        <dbReference type="EMBL" id="KAJ8869559.1"/>
    </source>
</evidence>
<comment type="caution">
    <text evidence="4">The sequence shown here is derived from an EMBL/GenBank/DDBJ whole genome shotgun (WGS) entry which is preliminary data.</text>
</comment>
<dbReference type="InterPro" id="IPR001304">
    <property type="entry name" value="C-type_lectin-like"/>
</dbReference>
<dbReference type="InterPro" id="IPR040676">
    <property type="entry name" value="DUF5641"/>
</dbReference>
<evidence type="ECO:0000259" key="3">
    <source>
        <dbReference type="Pfam" id="PF18701"/>
    </source>
</evidence>
<dbReference type="InterPro" id="IPR016186">
    <property type="entry name" value="C-type_lectin-like/link_sf"/>
</dbReference>
<dbReference type="PANTHER" id="PTHR22802:SF379">
    <property type="entry name" value="CHONDROITIN SULFATE PROTEOGLYCAN 2 ISOFORM X1"/>
    <property type="match status" value="1"/>
</dbReference>